<dbReference type="GO" id="GO:0005506">
    <property type="term" value="F:iron ion binding"/>
    <property type="evidence" value="ECO:0007669"/>
    <property type="project" value="InterPro"/>
</dbReference>
<evidence type="ECO:0000313" key="10">
    <source>
        <dbReference type="EMBL" id="EMD31752.1"/>
    </source>
</evidence>
<comment type="similarity">
    <text evidence="3">Belongs to the cytochrome P450 family.</text>
</comment>
<dbReference type="AlphaFoldDB" id="M2R0H5"/>
<dbReference type="GO" id="GO:0020037">
    <property type="term" value="F:heme binding"/>
    <property type="evidence" value="ECO:0007669"/>
    <property type="project" value="InterPro"/>
</dbReference>
<keyword evidence="6" id="KW-0560">Oxidoreductase</keyword>
<evidence type="ECO:0000256" key="5">
    <source>
        <dbReference type="ARBA" id="ARBA00022723"/>
    </source>
</evidence>
<proteinExistence type="inferred from homology"/>
<organism evidence="10 11">
    <name type="scientific">Ceriporiopsis subvermispora (strain B)</name>
    <name type="common">White-rot fungus</name>
    <name type="synonym">Gelatoporia subvermispora</name>
    <dbReference type="NCBI Taxonomy" id="914234"/>
    <lineage>
        <taxon>Eukaryota</taxon>
        <taxon>Fungi</taxon>
        <taxon>Dikarya</taxon>
        <taxon>Basidiomycota</taxon>
        <taxon>Agaricomycotina</taxon>
        <taxon>Agaricomycetes</taxon>
        <taxon>Polyporales</taxon>
        <taxon>Gelatoporiaceae</taxon>
        <taxon>Gelatoporia</taxon>
    </lineage>
</organism>
<dbReference type="InterPro" id="IPR036396">
    <property type="entry name" value="Cyt_P450_sf"/>
</dbReference>
<dbReference type="SUPFAM" id="SSF48264">
    <property type="entry name" value="Cytochrome P450"/>
    <property type="match status" value="1"/>
</dbReference>
<evidence type="ECO:0000256" key="2">
    <source>
        <dbReference type="ARBA" id="ARBA00005179"/>
    </source>
</evidence>
<evidence type="ECO:0008006" key="12">
    <source>
        <dbReference type="Google" id="ProtNLM"/>
    </source>
</evidence>
<reference evidence="10 11" key="1">
    <citation type="journal article" date="2012" name="Proc. Natl. Acad. Sci. U.S.A.">
        <title>Comparative genomics of Ceriporiopsis subvermispora and Phanerochaete chrysosporium provide insight into selective ligninolysis.</title>
        <authorList>
            <person name="Fernandez-Fueyo E."/>
            <person name="Ruiz-Duenas F.J."/>
            <person name="Ferreira P."/>
            <person name="Floudas D."/>
            <person name="Hibbett D.S."/>
            <person name="Canessa P."/>
            <person name="Larrondo L.F."/>
            <person name="James T.Y."/>
            <person name="Seelenfreund D."/>
            <person name="Lobos S."/>
            <person name="Polanco R."/>
            <person name="Tello M."/>
            <person name="Honda Y."/>
            <person name="Watanabe T."/>
            <person name="Watanabe T."/>
            <person name="Ryu J.S."/>
            <person name="Kubicek C.P."/>
            <person name="Schmoll M."/>
            <person name="Gaskell J."/>
            <person name="Hammel K.E."/>
            <person name="St John F.J."/>
            <person name="Vanden Wymelenberg A."/>
            <person name="Sabat G."/>
            <person name="Splinter BonDurant S."/>
            <person name="Syed K."/>
            <person name="Yadav J.S."/>
            <person name="Doddapaneni H."/>
            <person name="Subramanian V."/>
            <person name="Lavin J.L."/>
            <person name="Oguiza J.A."/>
            <person name="Perez G."/>
            <person name="Pisabarro A.G."/>
            <person name="Ramirez L."/>
            <person name="Santoyo F."/>
            <person name="Master E."/>
            <person name="Coutinho P.M."/>
            <person name="Henrissat B."/>
            <person name="Lombard V."/>
            <person name="Magnuson J.K."/>
            <person name="Kuees U."/>
            <person name="Hori C."/>
            <person name="Igarashi K."/>
            <person name="Samejima M."/>
            <person name="Held B.W."/>
            <person name="Barry K.W."/>
            <person name="LaButti K.M."/>
            <person name="Lapidus A."/>
            <person name="Lindquist E.A."/>
            <person name="Lucas S.M."/>
            <person name="Riley R."/>
            <person name="Salamov A.A."/>
            <person name="Hoffmeister D."/>
            <person name="Schwenk D."/>
            <person name="Hadar Y."/>
            <person name="Yarden O."/>
            <person name="de Vries R.P."/>
            <person name="Wiebenga A."/>
            <person name="Stenlid J."/>
            <person name="Eastwood D."/>
            <person name="Grigoriev I.V."/>
            <person name="Berka R.M."/>
            <person name="Blanchette R.A."/>
            <person name="Kersten P."/>
            <person name="Martinez A.T."/>
            <person name="Vicuna R."/>
            <person name="Cullen D."/>
        </authorList>
    </citation>
    <scope>NUCLEOTIDE SEQUENCE [LARGE SCALE GENOMIC DNA]</scope>
    <source>
        <strain evidence="10 11">B</strain>
    </source>
</reference>
<sequence length="339" mass="37385">MLSTVGIPWHLSVLDALGIIAVIWLALRIVENVRRRLRTTSLRGPPNPSLLWGVVHLIPPETRQTGGAHEEWAREYGPIYRVAAPLGSSRIVVTDPKAVVHIFSQDTWNYTHTMASKAAIKNILGKGLLWSDGDRHRMQRKALTPAFSNAAIRRLTSVFYDSAYKVKTAWDGIIESGPNDSAIIDVEDWMNHVSLDTIGIAGFSHDFGTLLGKHAPVADAFDQLGHVKPSVSVVTMLALSTVVPWVTNIPTERHVLLHHLNQSMEDIASELLENTRREAEGSAAKIDNSIIGLLIKAEKMEGGMQMTHEEVMAQMKLLILAGYETTSSMHPFSILCNIA</sequence>
<keyword evidence="9" id="KW-0472">Membrane</keyword>
<keyword evidence="9" id="KW-0812">Transmembrane</keyword>
<dbReference type="PANTHER" id="PTHR24305:SF166">
    <property type="entry name" value="CYTOCHROME P450 12A4, MITOCHONDRIAL-RELATED"/>
    <property type="match status" value="1"/>
</dbReference>
<evidence type="ECO:0000256" key="3">
    <source>
        <dbReference type="ARBA" id="ARBA00010617"/>
    </source>
</evidence>
<accession>M2R0H5</accession>
<dbReference type="EMBL" id="KB445815">
    <property type="protein sequence ID" value="EMD31752.1"/>
    <property type="molecule type" value="Genomic_DNA"/>
</dbReference>
<evidence type="ECO:0000256" key="8">
    <source>
        <dbReference type="ARBA" id="ARBA00023033"/>
    </source>
</evidence>
<gene>
    <name evidence="10" type="ORF">CERSUDRAFT_88647</name>
</gene>
<keyword evidence="11" id="KW-1185">Reference proteome</keyword>
<dbReference type="PANTHER" id="PTHR24305">
    <property type="entry name" value="CYTOCHROME P450"/>
    <property type="match status" value="1"/>
</dbReference>
<keyword evidence="5" id="KW-0479">Metal-binding</keyword>
<dbReference type="InterPro" id="IPR001128">
    <property type="entry name" value="Cyt_P450"/>
</dbReference>
<keyword evidence="7" id="KW-0408">Iron</keyword>
<feature type="transmembrane region" description="Helical" evidence="9">
    <location>
        <begin position="6"/>
        <end position="27"/>
    </location>
</feature>
<keyword evidence="8" id="KW-0503">Monooxygenase</keyword>
<comment type="cofactor">
    <cofactor evidence="1">
        <name>heme</name>
        <dbReference type="ChEBI" id="CHEBI:30413"/>
    </cofactor>
</comment>
<dbReference type="GO" id="GO:0016705">
    <property type="term" value="F:oxidoreductase activity, acting on paired donors, with incorporation or reduction of molecular oxygen"/>
    <property type="evidence" value="ECO:0007669"/>
    <property type="project" value="InterPro"/>
</dbReference>
<comment type="pathway">
    <text evidence="2">Secondary metabolite biosynthesis.</text>
</comment>
<name>M2R0H5_CERS8</name>
<protein>
    <recommendedName>
        <fullName evidence="12">Cytochrome P450</fullName>
    </recommendedName>
</protein>
<dbReference type="GO" id="GO:0004497">
    <property type="term" value="F:monooxygenase activity"/>
    <property type="evidence" value="ECO:0007669"/>
    <property type="project" value="UniProtKB-KW"/>
</dbReference>
<dbReference type="Proteomes" id="UP000016930">
    <property type="component" value="Unassembled WGS sequence"/>
</dbReference>
<keyword evidence="4" id="KW-0349">Heme</keyword>
<evidence type="ECO:0000256" key="4">
    <source>
        <dbReference type="ARBA" id="ARBA00022617"/>
    </source>
</evidence>
<dbReference type="Gene3D" id="1.10.630.10">
    <property type="entry name" value="Cytochrome P450"/>
    <property type="match status" value="1"/>
</dbReference>
<dbReference type="STRING" id="914234.M2R0H5"/>
<dbReference type="InterPro" id="IPR050121">
    <property type="entry name" value="Cytochrome_P450_monoxygenase"/>
</dbReference>
<keyword evidence="9" id="KW-1133">Transmembrane helix</keyword>
<dbReference type="OrthoDB" id="1470350at2759"/>
<evidence type="ECO:0000256" key="6">
    <source>
        <dbReference type="ARBA" id="ARBA00023002"/>
    </source>
</evidence>
<evidence type="ECO:0000313" key="11">
    <source>
        <dbReference type="Proteomes" id="UP000016930"/>
    </source>
</evidence>
<dbReference type="Pfam" id="PF00067">
    <property type="entry name" value="p450"/>
    <property type="match status" value="1"/>
</dbReference>
<evidence type="ECO:0000256" key="9">
    <source>
        <dbReference type="SAM" id="Phobius"/>
    </source>
</evidence>
<evidence type="ECO:0000256" key="7">
    <source>
        <dbReference type="ARBA" id="ARBA00023004"/>
    </source>
</evidence>
<dbReference type="HOGENOM" id="CLU_001570_8_0_1"/>
<evidence type="ECO:0000256" key="1">
    <source>
        <dbReference type="ARBA" id="ARBA00001971"/>
    </source>
</evidence>